<evidence type="ECO:0000256" key="2">
    <source>
        <dbReference type="ARBA" id="ARBA00023125"/>
    </source>
</evidence>
<accession>A0A839QPS6</accession>
<evidence type="ECO:0000256" key="1">
    <source>
        <dbReference type="ARBA" id="ARBA00023015"/>
    </source>
</evidence>
<keyword evidence="3" id="KW-0804">Transcription</keyword>
<dbReference type="Pfam" id="PF00392">
    <property type="entry name" value="GntR"/>
    <property type="match status" value="1"/>
</dbReference>
<proteinExistence type="predicted"/>
<organism evidence="5 6">
    <name type="scientific">Helcobacillus massiliensis</name>
    <dbReference type="NCBI Taxonomy" id="521392"/>
    <lineage>
        <taxon>Bacteria</taxon>
        <taxon>Bacillati</taxon>
        <taxon>Actinomycetota</taxon>
        <taxon>Actinomycetes</taxon>
        <taxon>Micrococcales</taxon>
        <taxon>Dermabacteraceae</taxon>
        <taxon>Helcobacillus</taxon>
    </lineage>
</organism>
<evidence type="ECO:0000259" key="4">
    <source>
        <dbReference type="PROSITE" id="PS50949"/>
    </source>
</evidence>
<feature type="domain" description="HTH gntR-type" evidence="4">
    <location>
        <begin position="17"/>
        <end position="85"/>
    </location>
</feature>
<dbReference type="GO" id="GO:0003700">
    <property type="term" value="F:DNA-binding transcription factor activity"/>
    <property type="evidence" value="ECO:0007669"/>
    <property type="project" value="InterPro"/>
</dbReference>
<evidence type="ECO:0000313" key="5">
    <source>
        <dbReference type="EMBL" id="MBB3022503.1"/>
    </source>
</evidence>
<protein>
    <submittedName>
        <fullName evidence="5">DNA-binding transcriptional regulator YhcF (GntR family)</fullName>
    </submittedName>
</protein>
<keyword evidence="6" id="KW-1185">Reference proteome</keyword>
<dbReference type="PANTHER" id="PTHR38445">
    <property type="entry name" value="HTH-TYPE TRANSCRIPTIONAL REPRESSOR YTRA"/>
    <property type="match status" value="1"/>
</dbReference>
<reference evidence="5 6" key="1">
    <citation type="submission" date="2020-08" db="EMBL/GenBank/DDBJ databases">
        <title>Sequencing the genomes of 1000 actinobacteria strains.</title>
        <authorList>
            <person name="Klenk H.-P."/>
        </authorList>
    </citation>
    <scope>NUCLEOTIDE SEQUENCE [LARGE SCALE GENOMIC DNA]</scope>
    <source>
        <strain evidence="5 6">DSM 23040</strain>
    </source>
</reference>
<dbReference type="Proteomes" id="UP000568050">
    <property type="component" value="Unassembled WGS sequence"/>
</dbReference>
<dbReference type="PANTHER" id="PTHR38445:SF9">
    <property type="entry name" value="HTH-TYPE TRANSCRIPTIONAL REPRESSOR YTRA"/>
    <property type="match status" value="1"/>
</dbReference>
<name>A0A839QPS6_9MICO</name>
<dbReference type="Gene3D" id="1.10.10.10">
    <property type="entry name" value="Winged helix-like DNA-binding domain superfamily/Winged helix DNA-binding domain"/>
    <property type="match status" value="1"/>
</dbReference>
<dbReference type="InterPro" id="IPR036388">
    <property type="entry name" value="WH-like_DNA-bd_sf"/>
</dbReference>
<evidence type="ECO:0000313" key="6">
    <source>
        <dbReference type="Proteomes" id="UP000568050"/>
    </source>
</evidence>
<keyword evidence="1" id="KW-0805">Transcription regulation</keyword>
<dbReference type="AlphaFoldDB" id="A0A839QPS6"/>
<dbReference type="InterPro" id="IPR000524">
    <property type="entry name" value="Tscrpt_reg_HTH_GntR"/>
</dbReference>
<dbReference type="SMART" id="SM00345">
    <property type="entry name" value="HTH_GNTR"/>
    <property type="match status" value="1"/>
</dbReference>
<gene>
    <name evidence="5" type="ORF">FHX50_000751</name>
</gene>
<dbReference type="InterPro" id="IPR036390">
    <property type="entry name" value="WH_DNA-bd_sf"/>
</dbReference>
<evidence type="ECO:0000256" key="3">
    <source>
        <dbReference type="ARBA" id="ARBA00023163"/>
    </source>
</evidence>
<comment type="caution">
    <text evidence="5">The sequence shown here is derived from an EMBL/GenBank/DDBJ whole genome shotgun (WGS) entry which is preliminary data.</text>
</comment>
<dbReference type="GO" id="GO:0003677">
    <property type="term" value="F:DNA binding"/>
    <property type="evidence" value="ECO:0007669"/>
    <property type="project" value="UniProtKB-KW"/>
</dbReference>
<dbReference type="EMBL" id="JACHWP010000001">
    <property type="protein sequence ID" value="MBB3022503.1"/>
    <property type="molecule type" value="Genomic_DNA"/>
</dbReference>
<dbReference type="RefSeq" id="WP_183374619.1">
    <property type="nucleotide sequence ID" value="NZ_CBCSFZ010000007.1"/>
</dbReference>
<dbReference type="SUPFAM" id="SSF46785">
    <property type="entry name" value="Winged helix' DNA-binding domain"/>
    <property type="match status" value="1"/>
</dbReference>
<keyword evidence="2 5" id="KW-0238">DNA-binding</keyword>
<dbReference type="CDD" id="cd07377">
    <property type="entry name" value="WHTH_GntR"/>
    <property type="match status" value="1"/>
</dbReference>
<sequence length="125" mass="12789">MPAQLTDLISVDRSSPVAAAEQIHSGIAAAIRSGDLSPGQRLPAVRALASDLGVAANTAAKAVRSLQEAGLVTTHGRGGTRVAAPDGVESQIAAAAREYAETARRSGLSRDDAIAHVRRALSELE</sequence>
<dbReference type="PROSITE" id="PS50949">
    <property type="entry name" value="HTH_GNTR"/>
    <property type="match status" value="1"/>
</dbReference>